<evidence type="ECO:0000313" key="4">
    <source>
        <dbReference type="Proteomes" id="UP000030764"/>
    </source>
</evidence>
<reference evidence="3 4" key="1">
    <citation type="journal article" date="2014" name="Nat. Genet.">
        <title>Genome and transcriptome of the porcine whipworm Trichuris suis.</title>
        <authorList>
            <person name="Jex A.R."/>
            <person name="Nejsum P."/>
            <person name="Schwarz E.M."/>
            <person name="Hu L."/>
            <person name="Young N.D."/>
            <person name="Hall R.S."/>
            <person name="Korhonen P.K."/>
            <person name="Liao S."/>
            <person name="Thamsborg S."/>
            <person name="Xia J."/>
            <person name="Xu P."/>
            <person name="Wang S."/>
            <person name="Scheerlinck J.P."/>
            <person name="Hofmann A."/>
            <person name="Sternberg P.W."/>
            <person name="Wang J."/>
            <person name="Gasser R.B."/>
        </authorList>
    </citation>
    <scope>NUCLEOTIDE SEQUENCE [LARGE SCALE GENOMIC DNA]</scope>
    <source>
        <strain evidence="3">DCEP-RM93M</strain>
    </source>
</reference>
<name>A0A085M2W9_9BILA</name>
<dbReference type="GO" id="GO:0005319">
    <property type="term" value="F:lipid transporter activity"/>
    <property type="evidence" value="ECO:0007669"/>
    <property type="project" value="TreeGrafter"/>
</dbReference>
<feature type="domain" description="MD-2-related lipid-recognition" evidence="2">
    <location>
        <begin position="136"/>
        <end position="276"/>
    </location>
</feature>
<proteinExistence type="predicted"/>
<dbReference type="GO" id="GO:0006689">
    <property type="term" value="P:ganglioside catabolic process"/>
    <property type="evidence" value="ECO:0007669"/>
    <property type="project" value="InterPro"/>
</dbReference>
<dbReference type="InterPro" id="IPR003172">
    <property type="entry name" value="ML_dom"/>
</dbReference>
<dbReference type="GO" id="GO:0009898">
    <property type="term" value="C:cytoplasmic side of plasma membrane"/>
    <property type="evidence" value="ECO:0007669"/>
    <property type="project" value="TreeGrafter"/>
</dbReference>
<dbReference type="Gene3D" id="2.70.220.10">
    <property type="entry name" value="Ganglioside GM2 activator"/>
    <property type="match status" value="1"/>
</dbReference>
<organism evidence="3 4">
    <name type="scientific">Trichuris suis</name>
    <name type="common">pig whipworm</name>
    <dbReference type="NCBI Taxonomy" id="68888"/>
    <lineage>
        <taxon>Eukaryota</taxon>
        <taxon>Metazoa</taxon>
        <taxon>Ecdysozoa</taxon>
        <taxon>Nematoda</taxon>
        <taxon>Enoplea</taxon>
        <taxon>Dorylaimia</taxon>
        <taxon>Trichinellida</taxon>
        <taxon>Trichuridae</taxon>
        <taxon>Trichuris</taxon>
    </lineage>
</organism>
<dbReference type="Pfam" id="PF02221">
    <property type="entry name" value="E1_DerP2_DerF2"/>
    <property type="match status" value="1"/>
</dbReference>
<dbReference type="PANTHER" id="PTHR17357">
    <property type="entry name" value="GM2 GANGLIOSIDE ACTIVATOR PROTEIN"/>
    <property type="match status" value="1"/>
</dbReference>
<dbReference type="EMBL" id="KL363238">
    <property type="protein sequence ID" value="KFD51565.1"/>
    <property type="molecule type" value="Genomic_DNA"/>
</dbReference>
<evidence type="ECO:0000313" key="3">
    <source>
        <dbReference type="EMBL" id="KFD51565.1"/>
    </source>
</evidence>
<dbReference type="AlphaFoldDB" id="A0A085M2W9"/>
<evidence type="ECO:0000256" key="1">
    <source>
        <dbReference type="ARBA" id="ARBA00022729"/>
    </source>
</evidence>
<dbReference type="SUPFAM" id="SSF63707">
    <property type="entry name" value="Ganglioside M2 (gm2) activator"/>
    <property type="match status" value="1"/>
</dbReference>
<protein>
    <recommendedName>
        <fullName evidence="2">MD-2-related lipid-recognition domain-containing protein</fullName>
    </recommendedName>
</protein>
<dbReference type="GO" id="GO:0008047">
    <property type="term" value="F:enzyme activator activity"/>
    <property type="evidence" value="ECO:0007669"/>
    <property type="project" value="InterPro"/>
</dbReference>
<gene>
    <name evidence="3" type="ORF">M513_07615</name>
</gene>
<evidence type="ECO:0000259" key="2">
    <source>
        <dbReference type="SMART" id="SM00737"/>
    </source>
</evidence>
<sequence length="291" mass="32493">MLIECFEAPLISIKSTTRCCTPKSYGQMLLNFSLMFAMTNNRNKQSLFNRLTQAAISNKLLVIFVRSTAAPQRRTNEKETYLRGPPGQHSAFICSWSFEAKMLAYVCLVAATLVGTSLSDNAIAERNNTPKWDSVYVDCGDHNRFVVVKNVSFSQMPVVLPGKSQVSVHLNLTNDIPDDLDVDMLMEKLSTNDQWLPVPCMFNSVGSCSLRGISACSFTYGLLGCPITKGNYEITEDLLLPFLSDRMLSAIVGEYRVSMKIRESGASEIACINLRFGIQKGSQNPHYYYEE</sequence>
<dbReference type="SMART" id="SM00737">
    <property type="entry name" value="ML"/>
    <property type="match status" value="1"/>
</dbReference>
<dbReference type="Proteomes" id="UP000030764">
    <property type="component" value="Unassembled WGS sequence"/>
</dbReference>
<dbReference type="InterPro" id="IPR028996">
    <property type="entry name" value="GM2-AP"/>
</dbReference>
<keyword evidence="1" id="KW-0732">Signal</keyword>
<dbReference type="PANTHER" id="PTHR17357:SF0">
    <property type="entry name" value="GANGLIOSIDE GM2 ACTIVATOR"/>
    <property type="match status" value="1"/>
</dbReference>
<keyword evidence="4" id="KW-1185">Reference proteome</keyword>
<accession>A0A085M2W9</accession>
<dbReference type="InterPro" id="IPR036846">
    <property type="entry name" value="GM2-AP_sf"/>
</dbReference>